<protein>
    <submittedName>
        <fullName evidence="1">Uncharacterized protein</fullName>
    </submittedName>
</protein>
<dbReference type="AlphaFoldDB" id="A0A5N6U8V1"/>
<evidence type="ECO:0000313" key="1">
    <source>
        <dbReference type="EMBL" id="KAE8155032.1"/>
    </source>
</evidence>
<sequence length="296" mass="34888">MDTLILNRLGKTEPVRLHLDHIFRTIKQSETTTLDEHDLSRFKIKVSRLDLDTEGSFFKPLPRSQLPQINWDEVNFSDWAAGETNEARRVDYTFLRVSSHIWNATFQNSDQEWIPRKYYHEDTNIGGSVELRPLEWQTTGEVEEKWRRKPHCSYRIFHYAEPSDALRRGEVLSLLRYMRWRMQQGSFLQHYTFPVLICSISRSKVRLLEAYHDGESLCISKSEFYDFKENVVENYQLFMQWIFGVPCGDTCAPLQITGVEFAPATKKRILSNLARKARLADARRKHLERHMIVSAT</sequence>
<gene>
    <name evidence="1" type="ORF">BDV25DRAFT_146874</name>
</gene>
<organism evidence="1 2">
    <name type="scientific">Aspergillus avenaceus</name>
    <dbReference type="NCBI Taxonomy" id="36643"/>
    <lineage>
        <taxon>Eukaryota</taxon>
        <taxon>Fungi</taxon>
        <taxon>Dikarya</taxon>
        <taxon>Ascomycota</taxon>
        <taxon>Pezizomycotina</taxon>
        <taxon>Eurotiomycetes</taxon>
        <taxon>Eurotiomycetidae</taxon>
        <taxon>Eurotiales</taxon>
        <taxon>Aspergillaceae</taxon>
        <taxon>Aspergillus</taxon>
        <taxon>Aspergillus subgen. Circumdati</taxon>
    </lineage>
</organism>
<accession>A0A5N6U8V1</accession>
<dbReference type="Proteomes" id="UP000325780">
    <property type="component" value="Unassembled WGS sequence"/>
</dbReference>
<name>A0A5N6U8V1_ASPAV</name>
<keyword evidence="2" id="KW-1185">Reference proteome</keyword>
<dbReference type="OrthoDB" id="4206905at2759"/>
<dbReference type="EMBL" id="ML742025">
    <property type="protein sequence ID" value="KAE8155032.1"/>
    <property type="molecule type" value="Genomic_DNA"/>
</dbReference>
<proteinExistence type="predicted"/>
<reference evidence="1 2" key="1">
    <citation type="submission" date="2019-04" db="EMBL/GenBank/DDBJ databases">
        <title>Friends and foes A comparative genomics study of 23 Aspergillus species from section Flavi.</title>
        <authorList>
            <consortium name="DOE Joint Genome Institute"/>
            <person name="Kjaerbolling I."/>
            <person name="Vesth T."/>
            <person name="Frisvad J.C."/>
            <person name="Nybo J.L."/>
            <person name="Theobald S."/>
            <person name="Kildgaard S."/>
            <person name="Isbrandt T."/>
            <person name="Kuo A."/>
            <person name="Sato A."/>
            <person name="Lyhne E.K."/>
            <person name="Kogle M.E."/>
            <person name="Wiebenga A."/>
            <person name="Kun R.S."/>
            <person name="Lubbers R.J."/>
            <person name="Makela M.R."/>
            <person name="Barry K."/>
            <person name="Chovatia M."/>
            <person name="Clum A."/>
            <person name="Daum C."/>
            <person name="Haridas S."/>
            <person name="He G."/>
            <person name="LaButti K."/>
            <person name="Lipzen A."/>
            <person name="Mondo S."/>
            <person name="Riley R."/>
            <person name="Salamov A."/>
            <person name="Simmons B.A."/>
            <person name="Magnuson J.K."/>
            <person name="Henrissat B."/>
            <person name="Mortensen U.H."/>
            <person name="Larsen T.O."/>
            <person name="Devries R.P."/>
            <person name="Grigoriev I.V."/>
            <person name="Machida M."/>
            <person name="Baker S.E."/>
            <person name="Andersen M.R."/>
        </authorList>
    </citation>
    <scope>NUCLEOTIDE SEQUENCE [LARGE SCALE GENOMIC DNA]</scope>
    <source>
        <strain evidence="1 2">IBT 18842</strain>
    </source>
</reference>
<evidence type="ECO:0000313" key="2">
    <source>
        <dbReference type="Proteomes" id="UP000325780"/>
    </source>
</evidence>